<dbReference type="InterPro" id="IPR036116">
    <property type="entry name" value="FN3_sf"/>
</dbReference>
<evidence type="ECO:0000313" key="3">
    <source>
        <dbReference type="EMBL" id="MCW1913962.1"/>
    </source>
</evidence>
<comment type="caution">
    <text evidence="3">The sequence shown here is derived from an EMBL/GenBank/DDBJ whole genome shotgun (WGS) entry which is preliminary data.</text>
</comment>
<dbReference type="InterPro" id="IPR013783">
    <property type="entry name" value="Ig-like_fold"/>
</dbReference>
<dbReference type="Proteomes" id="UP001165653">
    <property type="component" value="Unassembled WGS sequence"/>
</dbReference>
<dbReference type="CDD" id="cd00063">
    <property type="entry name" value="FN3"/>
    <property type="match status" value="1"/>
</dbReference>
<dbReference type="Pfam" id="PF00041">
    <property type="entry name" value="fn3"/>
    <property type="match status" value="1"/>
</dbReference>
<dbReference type="PROSITE" id="PS50853">
    <property type="entry name" value="FN3"/>
    <property type="match status" value="1"/>
</dbReference>
<feature type="signal peptide" evidence="1">
    <location>
        <begin position="1"/>
        <end position="32"/>
    </location>
</feature>
<dbReference type="RefSeq" id="WP_264513464.1">
    <property type="nucleotide sequence ID" value="NZ_JAPDDR010000004.1"/>
</dbReference>
<dbReference type="EMBL" id="JAPDDR010000004">
    <property type="protein sequence ID" value="MCW1913962.1"/>
    <property type="molecule type" value="Genomic_DNA"/>
</dbReference>
<gene>
    <name evidence="3" type="ORF">OJ996_10270</name>
</gene>
<keyword evidence="1" id="KW-0732">Signal</keyword>
<reference evidence="3" key="1">
    <citation type="submission" date="2022-10" db="EMBL/GenBank/DDBJ databases">
        <title>Luteolibacter sp. GHJ8, whole genome shotgun sequencing project.</title>
        <authorList>
            <person name="Zhao G."/>
            <person name="Shen L."/>
        </authorList>
    </citation>
    <scope>NUCLEOTIDE SEQUENCE</scope>
    <source>
        <strain evidence="3">GHJ8</strain>
    </source>
</reference>
<evidence type="ECO:0000259" key="2">
    <source>
        <dbReference type="PROSITE" id="PS50853"/>
    </source>
</evidence>
<accession>A0ABT3G2A2</accession>
<dbReference type="InterPro" id="IPR003961">
    <property type="entry name" value="FN3_dom"/>
</dbReference>
<dbReference type="SUPFAM" id="SSF49265">
    <property type="entry name" value="Fibronectin type III"/>
    <property type="match status" value="1"/>
</dbReference>
<sequence>MRLETQFPTIGRRRAFALALVSALVLPAAVHAAGEPAPTVALSWNANPEPDVAGYKVHFGTESGVYSNVIDVRGTTSASLPQLLMGGTYYMAVSAYNSAGLEGPRSAEFSVTAAVPSSQALNTSFAFSGATQGQGQLQWKYPKSAAASASGFKVYASEDLKTWTETSQVDPTKPARSDSEWLYFNYPYQATKARMFFRVAASNAFGTAE</sequence>
<protein>
    <submittedName>
        <fullName evidence="3">Fibronectin type III domain-containing protein</fullName>
    </submittedName>
</protein>
<feature type="chain" id="PRO_5046114208" evidence="1">
    <location>
        <begin position="33"/>
        <end position="209"/>
    </location>
</feature>
<proteinExistence type="predicted"/>
<keyword evidence="4" id="KW-1185">Reference proteome</keyword>
<dbReference type="Gene3D" id="2.60.40.10">
    <property type="entry name" value="Immunoglobulins"/>
    <property type="match status" value="2"/>
</dbReference>
<evidence type="ECO:0000313" key="4">
    <source>
        <dbReference type="Proteomes" id="UP001165653"/>
    </source>
</evidence>
<evidence type="ECO:0000256" key="1">
    <source>
        <dbReference type="SAM" id="SignalP"/>
    </source>
</evidence>
<name>A0ABT3G2A2_9BACT</name>
<organism evidence="3 4">
    <name type="scientific">Luteolibacter rhizosphaerae</name>
    <dbReference type="NCBI Taxonomy" id="2989719"/>
    <lineage>
        <taxon>Bacteria</taxon>
        <taxon>Pseudomonadati</taxon>
        <taxon>Verrucomicrobiota</taxon>
        <taxon>Verrucomicrobiia</taxon>
        <taxon>Verrucomicrobiales</taxon>
        <taxon>Verrucomicrobiaceae</taxon>
        <taxon>Luteolibacter</taxon>
    </lineage>
</organism>
<feature type="domain" description="Fibronectin type-III" evidence="2">
    <location>
        <begin position="26"/>
        <end position="117"/>
    </location>
</feature>